<evidence type="ECO:0000256" key="1">
    <source>
        <dbReference type="SAM" id="MobiDB-lite"/>
    </source>
</evidence>
<feature type="signal peptide" evidence="2">
    <location>
        <begin position="1"/>
        <end position="21"/>
    </location>
</feature>
<dbReference type="Proteomes" id="UP001147700">
    <property type="component" value="Unassembled WGS sequence"/>
</dbReference>
<accession>A0ABT4RFB7</accession>
<protein>
    <submittedName>
        <fullName evidence="4">HtaA domain-containing protein</fullName>
    </submittedName>
</protein>
<feature type="region of interest" description="Disordered" evidence="1">
    <location>
        <begin position="165"/>
        <end position="205"/>
    </location>
</feature>
<feature type="domain" description="Htaa" evidence="3">
    <location>
        <begin position="216"/>
        <end position="400"/>
    </location>
</feature>
<comment type="caution">
    <text evidence="4">The sequence shown here is derived from an EMBL/GenBank/DDBJ whole genome shotgun (WGS) entry which is preliminary data.</text>
</comment>
<evidence type="ECO:0000256" key="2">
    <source>
        <dbReference type="SAM" id="SignalP"/>
    </source>
</evidence>
<sequence length="410" mass="41778">MFRTALAGAALAALALPAAAAADTTVTLKGSALSALKRQGVKVSAVAPATLRGSKLTLPVASGTVGTTATLTHDGALRLRAGRRAVTLTRWQATLGSSSRLTARIAGTRRTAFTVRTTASNLSLGAAAGTVRVSSARVTLTKAGATAIRKALRLERVKTGTFGTTSVDAAFQPGTTTPTAPASPTTPGSGGPATTPITNEPSPLARPATAVAITSASVTWRVRDSFVQYVSAGTASGDGASAVAPAVADPPSQGCSSSGGVNPAQLRYQYQFPFREGWYDPASGQAALYFNGAVHFGYRAHTIDFNAKEPEVEINGAASRMIFRFDGSGGTDAGNKRAVLVNLDTAKGPAPAACSVDPGPAGIHNPAGTNNTYVYERIAGIIPEGAADSVFAGFYLPGDQFGWMTLTFTT</sequence>
<evidence type="ECO:0000259" key="3">
    <source>
        <dbReference type="Pfam" id="PF04213"/>
    </source>
</evidence>
<proteinExistence type="predicted"/>
<dbReference type="Pfam" id="PF04213">
    <property type="entry name" value="HtaA"/>
    <property type="match status" value="1"/>
</dbReference>
<feature type="chain" id="PRO_5046037274" evidence="2">
    <location>
        <begin position="22"/>
        <end position="410"/>
    </location>
</feature>
<dbReference type="InterPro" id="IPR007331">
    <property type="entry name" value="Htaa"/>
</dbReference>
<keyword evidence="2" id="KW-0732">Signal</keyword>
<keyword evidence="5" id="KW-1185">Reference proteome</keyword>
<dbReference type="RefSeq" id="WP_202957148.1">
    <property type="nucleotide sequence ID" value="NZ_JAPCID010000008.1"/>
</dbReference>
<organism evidence="4 5">
    <name type="scientific">Solirubrobacter deserti</name>
    <dbReference type="NCBI Taxonomy" id="2282478"/>
    <lineage>
        <taxon>Bacteria</taxon>
        <taxon>Bacillati</taxon>
        <taxon>Actinomycetota</taxon>
        <taxon>Thermoleophilia</taxon>
        <taxon>Solirubrobacterales</taxon>
        <taxon>Solirubrobacteraceae</taxon>
        <taxon>Solirubrobacter</taxon>
    </lineage>
</organism>
<evidence type="ECO:0000313" key="4">
    <source>
        <dbReference type="EMBL" id="MDA0137188.1"/>
    </source>
</evidence>
<gene>
    <name evidence="4" type="ORF">OJ962_06740</name>
</gene>
<dbReference type="EMBL" id="JAPCID010000008">
    <property type="protein sequence ID" value="MDA0137188.1"/>
    <property type="molecule type" value="Genomic_DNA"/>
</dbReference>
<reference evidence="4" key="1">
    <citation type="submission" date="2022-10" db="EMBL/GenBank/DDBJ databases">
        <title>The WGS of Solirubrobacter sp. CPCC 204708.</title>
        <authorList>
            <person name="Jiang Z."/>
        </authorList>
    </citation>
    <scope>NUCLEOTIDE SEQUENCE</scope>
    <source>
        <strain evidence="4">CPCC 204708</strain>
    </source>
</reference>
<feature type="compositionally biased region" description="Low complexity" evidence="1">
    <location>
        <begin position="173"/>
        <end position="196"/>
    </location>
</feature>
<name>A0ABT4RFB7_9ACTN</name>
<evidence type="ECO:0000313" key="5">
    <source>
        <dbReference type="Proteomes" id="UP001147700"/>
    </source>
</evidence>